<dbReference type="EC" id="2.7.11.1" evidence="1"/>
<feature type="compositionally biased region" description="Acidic residues" evidence="6">
    <location>
        <begin position="1"/>
        <end position="10"/>
    </location>
</feature>
<dbReference type="PANTHER" id="PTHR43671">
    <property type="entry name" value="SERINE/THREONINE-PROTEIN KINASE NEK"/>
    <property type="match status" value="1"/>
</dbReference>
<name>A0A1Q9DLY7_SYMMI</name>
<comment type="caution">
    <text evidence="8">The sequence shown here is derived from an EMBL/GenBank/DDBJ whole genome shotgun (WGS) entry which is preliminary data.</text>
</comment>
<evidence type="ECO:0000256" key="1">
    <source>
        <dbReference type="ARBA" id="ARBA00012513"/>
    </source>
</evidence>
<reference evidence="8 9" key="1">
    <citation type="submission" date="2016-02" db="EMBL/GenBank/DDBJ databases">
        <title>Genome analysis of coral dinoflagellate symbionts highlights evolutionary adaptations to a symbiotic lifestyle.</title>
        <authorList>
            <person name="Aranda M."/>
            <person name="Li Y."/>
            <person name="Liew Y.J."/>
            <person name="Baumgarten S."/>
            <person name="Simakov O."/>
            <person name="Wilson M."/>
            <person name="Piel J."/>
            <person name="Ashoor H."/>
            <person name="Bougouffa S."/>
            <person name="Bajic V.B."/>
            <person name="Ryu T."/>
            <person name="Ravasi T."/>
            <person name="Bayer T."/>
            <person name="Micklem G."/>
            <person name="Kim H."/>
            <person name="Bhak J."/>
            <person name="Lajeunesse T.C."/>
            <person name="Voolstra C.R."/>
        </authorList>
    </citation>
    <scope>NUCLEOTIDE SEQUENCE [LARGE SCALE GENOMIC DNA]</scope>
    <source>
        <strain evidence="8 9">CCMP2467</strain>
    </source>
</reference>
<accession>A0A1Q9DLY7</accession>
<dbReference type="AlphaFoldDB" id="A0A1Q9DLY7"/>
<keyword evidence="3" id="KW-0547">Nucleotide-binding</keyword>
<proteinExistence type="predicted"/>
<evidence type="ECO:0000313" key="8">
    <source>
        <dbReference type="EMBL" id="OLP96197.1"/>
    </source>
</evidence>
<dbReference type="GO" id="GO:0005524">
    <property type="term" value="F:ATP binding"/>
    <property type="evidence" value="ECO:0007669"/>
    <property type="project" value="UniProtKB-KW"/>
</dbReference>
<evidence type="ECO:0000313" key="9">
    <source>
        <dbReference type="Proteomes" id="UP000186817"/>
    </source>
</evidence>
<feature type="domain" description="Protein kinase" evidence="7">
    <location>
        <begin position="1"/>
        <end position="129"/>
    </location>
</feature>
<keyword evidence="2" id="KW-0808">Transferase</keyword>
<sequence>MQEEEDEEERDGYTYARSHVGTPQYLAPEVLAPNSVCSSDGSYDERFVCTELRADVWSLGVILFVMLTGHYPFRSSEVLDNSRKAPPSPQRPVTKSLQELRIRLPQAPKNVSKFKTELDSFSLKHGTQQ</sequence>
<dbReference type="PROSITE" id="PS50011">
    <property type="entry name" value="PROTEIN_KINASE_DOM"/>
    <property type="match status" value="1"/>
</dbReference>
<dbReference type="Pfam" id="PF00069">
    <property type="entry name" value="Pkinase"/>
    <property type="match status" value="1"/>
</dbReference>
<keyword evidence="5" id="KW-0067">ATP-binding</keyword>
<dbReference type="PANTHER" id="PTHR43671:SF13">
    <property type="entry name" value="SERINE_THREONINE-PROTEIN KINASE NEK2"/>
    <property type="match status" value="1"/>
</dbReference>
<dbReference type="OrthoDB" id="541276at2759"/>
<evidence type="ECO:0000256" key="6">
    <source>
        <dbReference type="SAM" id="MobiDB-lite"/>
    </source>
</evidence>
<gene>
    <name evidence="8" type="primary">SRK2B</name>
    <name evidence="8" type="ORF">AK812_SmicGene21602</name>
</gene>
<protein>
    <recommendedName>
        <fullName evidence="1">non-specific serine/threonine protein kinase</fullName>
        <ecNumber evidence="1">2.7.11.1</ecNumber>
    </recommendedName>
</protein>
<dbReference type="InterPro" id="IPR050660">
    <property type="entry name" value="NEK_Ser/Thr_kinase"/>
</dbReference>
<keyword evidence="9" id="KW-1185">Reference proteome</keyword>
<evidence type="ECO:0000259" key="7">
    <source>
        <dbReference type="PROSITE" id="PS50011"/>
    </source>
</evidence>
<dbReference type="SUPFAM" id="SSF56112">
    <property type="entry name" value="Protein kinase-like (PK-like)"/>
    <property type="match status" value="1"/>
</dbReference>
<dbReference type="EMBL" id="LSRX01000476">
    <property type="protein sequence ID" value="OLP96197.1"/>
    <property type="molecule type" value="Genomic_DNA"/>
</dbReference>
<organism evidence="8 9">
    <name type="scientific">Symbiodinium microadriaticum</name>
    <name type="common">Dinoflagellate</name>
    <name type="synonym">Zooxanthella microadriatica</name>
    <dbReference type="NCBI Taxonomy" id="2951"/>
    <lineage>
        <taxon>Eukaryota</taxon>
        <taxon>Sar</taxon>
        <taxon>Alveolata</taxon>
        <taxon>Dinophyceae</taxon>
        <taxon>Suessiales</taxon>
        <taxon>Symbiodiniaceae</taxon>
        <taxon>Symbiodinium</taxon>
    </lineage>
</organism>
<keyword evidence="4 8" id="KW-0418">Kinase</keyword>
<evidence type="ECO:0000256" key="2">
    <source>
        <dbReference type="ARBA" id="ARBA00022679"/>
    </source>
</evidence>
<evidence type="ECO:0000256" key="4">
    <source>
        <dbReference type="ARBA" id="ARBA00022777"/>
    </source>
</evidence>
<dbReference type="GO" id="GO:0004674">
    <property type="term" value="F:protein serine/threonine kinase activity"/>
    <property type="evidence" value="ECO:0007669"/>
    <property type="project" value="UniProtKB-EC"/>
</dbReference>
<evidence type="ECO:0000256" key="3">
    <source>
        <dbReference type="ARBA" id="ARBA00022741"/>
    </source>
</evidence>
<evidence type="ECO:0000256" key="5">
    <source>
        <dbReference type="ARBA" id="ARBA00022840"/>
    </source>
</evidence>
<dbReference type="Gene3D" id="1.10.510.10">
    <property type="entry name" value="Transferase(Phosphotransferase) domain 1"/>
    <property type="match status" value="1"/>
</dbReference>
<dbReference type="InterPro" id="IPR000719">
    <property type="entry name" value="Prot_kinase_dom"/>
</dbReference>
<dbReference type="InterPro" id="IPR011009">
    <property type="entry name" value="Kinase-like_dom_sf"/>
</dbReference>
<dbReference type="Proteomes" id="UP000186817">
    <property type="component" value="Unassembled WGS sequence"/>
</dbReference>
<feature type="region of interest" description="Disordered" evidence="6">
    <location>
        <begin position="1"/>
        <end position="20"/>
    </location>
</feature>